<protein>
    <submittedName>
        <fullName evidence="1">OsmC family protein</fullName>
    </submittedName>
</protein>
<dbReference type="EMBL" id="JARXRO010000014">
    <property type="protein sequence ID" value="MDH5833419.1"/>
    <property type="molecule type" value="Genomic_DNA"/>
</dbReference>
<dbReference type="InterPro" id="IPR003718">
    <property type="entry name" value="OsmC/Ohr_fam"/>
</dbReference>
<dbReference type="InterPro" id="IPR052707">
    <property type="entry name" value="OsmC_Ohr_Peroxiredoxin"/>
</dbReference>
<comment type="caution">
    <text evidence="1">The sequence shown here is derived from an EMBL/GenBank/DDBJ whole genome shotgun (WGS) entry which is preliminary data.</text>
</comment>
<dbReference type="Pfam" id="PF02566">
    <property type="entry name" value="OsmC"/>
    <property type="match status" value="1"/>
</dbReference>
<keyword evidence="2" id="KW-1185">Reference proteome</keyword>
<reference evidence="1 2" key="1">
    <citation type="submission" date="2023-04" db="EMBL/GenBank/DDBJ databases">
        <title>Luteimonas sp. M1R5S59.</title>
        <authorList>
            <person name="Sun J.-Q."/>
        </authorList>
    </citation>
    <scope>NUCLEOTIDE SEQUENCE [LARGE SCALE GENOMIC DNA]</scope>
    <source>
        <strain evidence="1 2">M1R5S59</strain>
    </source>
</reference>
<evidence type="ECO:0000313" key="2">
    <source>
        <dbReference type="Proteomes" id="UP001156873"/>
    </source>
</evidence>
<dbReference type="Proteomes" id="UP001156873">
    <property type="component" value="Unassembled WGS sequence"/>
</dbReference>
<dbReference type="Gene3D" id="3.30.300.20">
    <property type="match status" value="1"/>
</dbReference>
<dbReference type="RefSeq" id="WP_280577683.1">
    <property type="nucleotide sequence ID" value="NZ_JARXRO010000014.1"/>
</dbReference>
<organism evidence="1 2">
    <name type="scientific">Luteimonas kalidii</name>
    <dbReference type="NCBI Taxonomy" id="3042025"/>
    <lineage>
        <taxon>Bacteria</taxon>
        <taxon>Pseudomonadati</taxon>
        <taxon>Pseudomonadota</taxon>
        <taxon>Gammaproteobacteria</taxon>
        <taxon>Lysobacterales</taxon>
        <taxon>Lysobacteraceae</taxon>
        <taxon>Luteimonas</taxon>
    </lineage>
</organism>
<accession>A0ABT6JRW0</accession>
<dbReference type="InterPro" id="IPR036102">
    <property type="entry name" value="OsmC/Ohrsf"/>
</dbReference>
<sequence length="158" mass="17623">MAQYIVETLWSRGDQVFLDHRYSRRHILRFDAGIDVPGSSSPHVVPVPCSDPDAIDPEETFVSSLSSCHMLLFLSIAAKRRYVVDAYQDTAIGVLDKDPAGHIWMSSVTLKPAVVFSGERRPARLEIDRMHRDAHHQCYIANSVRTVVACEPAHADGP</sequence>
<gene>
    <name evidence="1" type="ORF">QFW81_05695</name>
</gene>
<dbReference type="PANTHER" id="PTHR42830">
    <property type="entry name" value="OSMOTICALLY INDUCIBLE FAMILY PROTEIN"/>
    <property type="match status" value="1"/>
</dbReference>
<name>A0ABT6JRW0_9GAMM</name>
<evidence type="ECO:0000313" key="1">
    <source>
        <dbReference type="EMBL" id="MDH5833419.1"/>
    </source>
</evidence>
<dbReference type="InterPro" id="IPR015946">
    <property type="entry name" value="KH_dom-like_a/b"/>
</dbReference>
<proteinExistence type="predicted"/>
<dbReference type="SUPFAM" id="SSF82784">
    <property type="entry name" value="OsmC-like"/>
    <property type="match status" value="1"/>
</dbReference>
<dbReference type="PANTHER" id="PTHR42830:SF2">
    <property type="entry name" value="OSMC_OHR FAMILY PROTEIN"/>
    <property type="match status" value="1"/>
</dbReference>